<dbReference type="AlphaFoldDB" id="A0A0P1AGX6"/>
<proteinExistence type="predicted"/>
<organism evidence="1 2">
    <name type="scientific">Plasmopara halstedii</name>
    <name type="common">Downy mildew of sunflower</name>
    <dbReference type="NCBI Taxonomy" id="4781"/>
    <lineage>
        <taxon>Eukaryota</taxon>
        <taxon>Sar</taxon>
        <taxon>Stramenopiles</taxon>
        <taxon>Oomycota</taxon>
        <taxon>Peronosporomycetes</taxon>
        <taxon>Peronosporales</taxon>
        <taxon>Peronosporaceae</taxon>
        <taxon>Plasmopara</taxon>
    </lineage>
</organism>
<reference evidence="2" key="1">
    <citation type="submission" date="2014-09" db="EMBL/GenBank/DDBJ databases">
        <authorList>
            <person name="Sharma Rahul"/>
            <person name="Thines Marco"/>
        </authorList>
    </citation>
    <scope>NUCLEOTIDE SEQUENCE [LARGE SCALE GENOMIC DNA]</scope>
</reference>
<name>A0A0P1AGX6_PLAHL</name>
<accession>A0A0P1AGX6</accession>
<dbReference type="EMBL" id="CCYD01000468">
    <property type="protein sequence ID" value="CEG40044.1"/>
    <property type="molecule type" value="Genomic_DNA"/>
</dbReference>
<dbReference type="RefSeq" id="XP_024576413.1">
    <property type="nucleotide sequence ID" value="XM_024725658.1"/>
</dbReference>
<keyword evidence="2" id="KW-1185">Reference proteome</keyword>
<evidence type="ECO:0000313" key="2">
    <source>
        <dbReference type="Proteomes" id="UP000054928"/>
    </source>
</evidence>
<protein>
    <submittedName>
        <fullName evidence="1">Uncharacterized protein</fullName>
    </submittedName>
</protein>
<sequence>MQTNKRSAITGSAWRSSRHSNGAHGFVLNIFETPRLAMSATSLYSKLHP</sequence>
<dbReference type="Proteomes" id="UP000054928">
    <property type="component" value="Unassembled WGS sequence"/>
</dbReference>
<dbReference type="GeneID" id="36405321"/>
<evidence type="ECO:0000313" key="1">
    <source>
        <dbReference type="EMBL" id="CEG40044.1"/>
    </source>
</evidence>